<proteinExistence type="predicted"/>
<keyword evidence="1" id="KW-0805">Transcription regulation</keyword>
<sequence length="156" mass="17198">MALSLDEIDRRLLTELQADADRTNVELARLVGLSPAATLHRVRRLKEAGVIRRITAELDPDLAGFPLRAYVSVTLARHTPTAERAFQAALQDIPQVVVAEVVAGETDLLIQIVARDVPELQRVLTRLSVHGAQRIVTLLHLQEIKTRSPLPLTDPA</sequence>
<evidence type="ECO:0000256" key="2">
    <source>
        <dbReference type="ARBA" id="ARBA00023125"/>
    </source>
</evidence>
<dbReference type="Gene3D" id="3.30.70.920">
    <property type="match status" value="1"/>
</dbReference>
<keyword evidence="3" id="KW-0804">Transcription</keyword>
<dbReference type="InterPro" id="IPR036390">
    <property type="entry name" value="WH_DNA-bd_sf"/>
</dbReference>
<dbReference type="InterPro" id="IPR019888">
    <property type="entry name" value="Tscrpt_reg_AsnC-like"/>
</dbReference>
<name>A0ABS7G4S5_9ACTN</name>
<keyword evidence="2" id="KW-0238">DNA-binding</keyword>
<dbReference type="InterPro" id="IPR000485">
    <property type="entry name" value="AsnC-type_HTH_dom"/>
</dbReference>
<gene>
    <name evidence="5" type="ORF">K1Y72_35460</name>
</gene>
<dbReference type="PANTHER" id="PTHR30154">
    <property type="entry name" value="LEUCINE-RESPONSIVE REGULATORY PROTEIN"/>
    <property type="match status" value="1"/>
</dbReference>
<evidence type="ECO:0000256" key="3">
    <source>
        <dbReference type="ARBA" id="ARBA00023163"/>
    </source>
</evidence>
<dbReference type="Pfam" id="PF13412">
    <property type="entry name" value="HTH_24"/>
    <property type="match status" value="1"/>
</dbReference>
<dbReference type="SUPFAM" id="SSF54909">
    <property type="entry name" value="Dimeric alpha+beta barrel"/>
    <property type="match status" value="1"/>
</dbReference>
<evidence type="ECO:0000313" key="5">
    <source>
        <dbReference type="EMBL" id="MBW8487697.1"/>
    </source>
</evidence>
<keyword evidence="6" id="KW-1185">Reference proteome</keyword>
<organism evidence="5 6">
    <name type="scientific">Actinomadura parmotrematis</name>
    <dbReference type="NCBI Taxonomy" id="2864039"/>
    <lineage>
        <taxon>Bacteria</taxon>
        <taxon>Bacillati</taxon>
        <taxon>Actinomycetota</taxon>
        <taxon>Actinomycetes</taxon>
        <taxon>Streptosporangiales</taxon>
        <taxon>Thermomonosporaceae</taxon>
        <taxon>Actinomadura</taxon>
    </lineage>
</organism>
<dbReference type="PRINTS" id="PR00033">
    <property type="entry name" value="HTHASNC"/>
</dbReference>
<dbReference type="Gene3D" id="1.10.10.10">
    <property type="entry name" value="Winged helix-like DNA-binding domain superfamily/Winged helix DNA-binding domain"/>
    <property type="match status" value="1"/>
</dbReference>
<protein>
    <submittedName>
        <fullName evidence="5">Lrp/AsnC family transcriptional regulator</fullName>
    </submittedName>
</protein>
<dbReference type="InterPro" id="IPR036388">
    <property type="entry name" value="WH-like_DNA-bd_sf"/>
</dbReference>
<dbReference type="InterPro" id="IPR019885">
    <property type="entry name" value="Tscrpt_reg_HTH_AsnC-type_CS"/>
</dbReference>
<feature type="domain" description="HTH asnC-type" evidence="4">
    <location>
        <begin position="5"/>
        <end position="66"/>
    </location>
</feature>
<evidence type="ECO:0000259" key="4">
    <source>
        <dbReference type="PROSITE" id="PS50956"/>
    </source>
</evidence>
<dbReference type="Proteomes" id="UP000774570">
    <property type="component" value="Unassembled WGS sequence"/>
</dbReference>
<accession>A0ABS7G4S5</accession>
<dbReference type="PROSITE" id="PS50956">
    <property type="entry name" value="HTH_ASNC_2"/>
    <property type="match status" value="1"/>
</dbReference>
<evidence type="ECO:0000256" key="1">
    <source>
        <dbReference type="ARBA" id="ARBA00023015"/>
    </source>
</evidence>
<dbReference type="InterPro" id="IPR011008">
    <property type="entry name" value="Dimeric_a/b-barrel"/>
</dbReference>
<dbReference type="SMART" id="SM00344">
    <property type="entry name" value="HTH_ASNC"/>
    <property type="match status" value="1"/>
</dbReference>
<dbReference type="EMBL" id="JAIBOA010000040">
    <property type="protein sequence ID" value="MBW8487697.1"/>
    <property type="molecule type" value="Genomic_DNA"/>
</dbReference>
<dbReference type="PANTHER" id="PTHR30154:SF34">
    <property type="entry name" value="TRANSCRIPTIONAL REGULATOR AZLB"/>
    <property type="match status" value="1"/>
</dbReference>
<evidence type="ECO:0000313" key="6">
    <source>
        <dbReference type="Proteomes" id="UP000774570"/>
    </source>
</evidence>
<dbReference type="RefSeq" id="WP_220170934.1">
    <property type="nucleotide sequence ID" value="NZ_JAIBOA010000040.1"/>
</dbReference>
<dbReference type="SUPFAM" id="SSF46785">
    <property type="entry name" value="Winged helix' DNA-binding domain"/>
    <property type="match status" value="1"/>
</dbReference>
<reference evidence="5 6" key="1">
    <citation type="submission" date="2021-07" db="EMBL/GenBank/DDBJ databases">
        <title>Actinomadura sp. PM05-2 isolated from lichen.</title>
        <authorList>
            <person name="Somphong A."/>
            <person name="Phongsopitanun W."/>
            <person name="Tanasupawat S."/>
            <person name="Peongsungnone V."/>
        </authorList>
    </citation>
    <scope>NUCLEOTIDE SEQUENCE [LARGE SCALE GENOMIC DNA]</scope>
    <source>
        <strain evidence="5 6">PM05-2</strain>
    </source>
</reference>
<dbReference type="CDD" id="cd00090">
    <property type="entry name" value="HTH_ARSR"/>
    <property type="match status" value="1"/>
</dbReference>
<dbReference type="InterPro" id="IPR011991">
    <property type="entry name" value="ArsR-like_HTH"/>
</dbReference>
<dbReference type="PROSITE" id="PS00519">
    <property type="entry name" value="HTH_ASNC_1"/>
    <property type="match status" value="1"/>
</dbReference>
<dbReference type="Pfam" id="PF01037">
    <property type="entry name" value="AsnC_trans_reg"/>
    <property type="match status" value="1"/>
</dbReference>
<comment type="caution">
    <text evidence="5">The sequence shown here is derived from an EMBL/GenBank/DDBJ whole genome shotgun (WGS) entry which is preliminary data.</text>
</comment>
<dbReference type="InterPro" id="IPR019887">
    <property type="entry name" value="Tscrpt_reg_AsnC/Lrp_C"/>
</dbReference>